<dbReference type="RefSeq" id="WP_338002439.1">
    <property type="nucleotide sequence ID" value="NZ_JAOPKA010000002.1"/>
</dbReference>
<dbReference type="EMBL" id="JAOPKA010000002">
    <property type="protein sequence ID" value="MCU4740593.1"/>
    <property type="molecule type" value="Genomic_DNA"/>
</dbReference>
<feature type="region of interest" description="Disordered" evidence="1">
    <location>
        <begin position="1"/>
        <end position="22"/>
    </location>
</feature>
<name>A0AAP2YXE0_9EURY</name>
<dbReference type="Proteomes" id="UP001321018">
    <property type="component" value="Unassembled WGS sequence"/>
</dbReference>
<dbReference type="AlphaFoldDB" id="A0AAP2YXE0"/>
<sequence>MKRGVALAHPSTARSGFTGVRSKRRSVGDETAMVVDELDPAYLESDENATVSYRVWVDGATSSAYARAEDRSGAVSYRPAPGYVSFEPGTPVSLLSLYGAVETVTVERHDGGERYRLEGTGDLDVYGNTTFELLLTERGYVESYSIEVRDGGRTTEYEGGFEPDDDLDLELELELELEEPEWLAEAKTEIESEWE</sequence>
<evidence type="ECO:0000256" key="1">
    <source>
        <dbReference type="SAM" id="MobiDB-lite"/>
    </source>
</evidence>
<evidence type="ECO:0000313" key="3">
    <source>
        <dbReference type="Proteomes" id="UP001321018"/>
    </source>
</evidence>
<gene>
    <name evidence="2" type="ORF">OB960_04165</name>
</gene>
<protein>
    <submittedName>
        <fullName evidence="2">Uncharacterized protein</fullName>
    </submittedName>
</protein>
<accession>A0AAP2YXE0</accession>
<evidence type="ECO:0000313" key="2">
    <source>
        <dbReference type="EMBL" id="MCU4740593.1"/>
    </source>
</evidence>
<reference evidence="2" key="1">
    <citation type="submission" date="2022-09" db="EMBL/GenBank/DDBJ databases">
        <title>Enrichment on poylsaccharides allowed isolation of novel metabolic and taxonomic groups of Haloarchaea.</title>
        <authorList>
            <person name="Sorokin D.Y."/>
            <person name="Elcheninov A.G."/>
            <person name="Khizhniak T.V."/>
            <person name="Kolganova T.V."/>
            <person name="Kublanov I.V."/>
        </authorList>
    </citation>
    <scope>NUCLEOTIDE SEQUENCE</scope>
    <source>
        <strain evidence="2">AArc-xg1-1</strain>
    </source>
</reference>
<organism evidence="2 3">
    <name type="scientific">Natronoglomus mannanivorans</name>
    <dbReference type="NCBI Taxonomy" id="2979990"/>
    <lineage>
        <taxon>Archaea</taxon>
        <taxon>Methanobacteriati</taxon>
        <taxon>Methanobacteriota</taxon>
        <taxon>Stenosarchaea group</taxon>
        <taxon>Halobacteria</taxon>
        <taxon>Halobacteriales</taxon>
        <taxon>Natrialbaceae</taxon>
        <taxon>Natronoglomus</taxon>
    </lineage>
</organism>
<comment type="caution">
    <text evidence="2">The sequence shown here is derived from an EMBL/GenBank/DDBJ whole genome shotgun (WGS) entry which is preliminary data.</text>
</comment>
<proteinExistence type="predicted"/>